<keyword evidence="5" id="KW-0843">Virulence</keyword>
<dbReference type="OrthoDB" id="3687641at2759"/>
<evidence type="ECO:0000313" key="12">
    <source>
        <dbReference type="Proteomes" id="UP001140453"/>
    </source>
</evidence>
<dbReference type="GO" id="GO:0043386">
    <property type="term" value="P:mycotoxin biosynthetic process"/>
    <property type="evidence" value="ECO:0007669"/>
    <property type="project" value="InterPro"/>
</dbReference>
<keyword evidence="7" id="KW-0325">Glycoprotein</keyword>
<evidence type="ECO:0000256" key="3">
    <source>
        <dbReference type="ARBA" id="ARBA00022989"/>
    </source>
</evidence>
<feature type="region of interest" description="Disordered" evidence="9">
    <location>
        <begin position="22"/>
        <end position="47"/>
    </location>
</feature>
<keyword evidence="12" id="KW-1185">Reference proteome</keyword>
<evidence type="ECO:0000256" key="2">
    <source>
        <dbReference type="ARBA" id="ARBA00022692"/>
    </source>
</evidence>
<dbReference type="PANTHER" id="PTHR33365">
    <property type="entry name" value="YALI0B05434P"/>
    <property type="match status" value="1"/>
</dbReference>
<accession>A0A9W8YMK4</accession>
<reference evidence="11" key="1">
    <citation type="submission" date="2022-10" db="EMBL/GenBank/DDBJ databases">
        <title>Tapping the CABI collections for fungal endophytes: first genome assemblies for Collariella, Neodidymelliopsis, Ascochyta clinopodiicola, Didymella pomorum, Didymosphaeria variabile, Neocosmospora piperis and Neocucurbitaria cava.</title>
        <authorList>
            <person name="Hill R."/>
        </authorList>
    </citation>
    <scope>NUCLEOTIDE SEQUENCE</scope>
    <source>
        <strain evidence="11">IMI 355082</strain>
    </source>
</reference>
<keyword evidence="4" id="KW-0560">Oxidoreductase</keyword>
<dbReference type="GO" id="GO:0016491">
    <property type="term" value="F:oxidoreductase activity"/>
    <property type="evidence" value="ECO:0007669"/>
    <property type="project" value="UniProtKB-KW"/>
</dbReference>
<dbReference type="AlphaFoldDB" id="A0A9W8YMK4"/>
<dbReference type="PANTHER" id="PTHR33365:SF6">
    <property type="entry name" value="OXIDASE USTYA"/>
    <property type="match status" value="1"/>
</dbReference>
<sequence>MGYRDYFMPKVKWAPLPCKDPRDEINGADGVDGDSESSSTLLGEKSSEPSTFRRDAYRLIWLLHIALLTANITWWLSWNTWTHPADSHSPLPQKNIEYEWSDFNVSLVMDDPFIQPWNDVSNKAWMNLTEGGNMGSIVSNEWMKKAGYESVEMADGENQWVFLEIYHDLHCLSYLRKVIYNSTNGLINDDSDPFFKYHVPHCLNNLRLKLMCHADLGVMTQRWVDGFYEPWLVYHSENHQCKNWDKIKDWAIEHAATKDIPKHPNEAQRKGDALNEPWFDPYHIKYIDGICGNDYC</sequence>
<evidence type="ECO:0000256" key="1">
    <source>
        <dbReference type="ARBA" id="ARBA00004167"/>
    </source>
</evidence>
<comment type="similarity">
    <text evidence="8">Belongs to the ustYa family.</text>
</comment>
<keyword evidence="6 10" id="KW-0472">Membrane</keyword>
<protein>
    <submittedName>
        <fullName evidence="11">Uncharacterized protein</fullName>
    </submittedName>
</protein>
<dbReference type="GO" id="GO:0016020">
    <property type="term" value="C:membrane"/>
    <property type="evidence" value="ECO:0007669"/>
    <property type="project" value="UniProtKB-SubCell"/>
</dbReference>
<comment type="subcellular location">
    <subcellularLocation>
        <location evidence="1">Membrane</location>
        <topology evidence="1">Single-pass membrane protein</topology>
    </subcellularLocation>
</comment>
<evidence type="ECO:0000256" key="4">
    <source>
        <dbReference type="ARBA" id="ARBA00023002"/>
    </source>
</evidence>
<evidence type="ECO:0000256" key="5">
    <source>
        <dbReference type="ARBA" id="ARBA00023026"/>
    </source>
</evidence>
<proteinExistence type="inferred from homology"/>
<evidence type="ECO:0000313" key="11">
    <source>
        <dbReference type="EMBL" id="KAJ4386242.1"/>
    </source>
</evidence>
<keyword evidence="3 10" id="KW-1133">Transmembrane helix</keyword>
<gene>
    <name evidence="11" type="ORF">N0V93_009135</name>
</gene>
<evidence type="ECO:0000256" key="9">
    <source>
        <dbReference type="SAM" id="MobiDB-lite"/>
    </source>
</evidence>
<evidence type="ECO:0000256" key="7">
    <source>
        <dbReference type="ARBA" id="ARBA00023180"/>
    </source>
</evidence>
<evidence type="ECO:0000256" key="8">
    <source>
        <dbReference type="ARBA" id="ARBA00035112"/>
    </source>
</evidence>
<dbReference type="Pfam" id="PF11807">
    <property type="entry name" value="UstYa"/>
    <property type="match status" value="1"/>
</dbReference>
<evidence type="ECO:0000256" key="10">
    <source>
        <dbReference type="SAM" id="Phobius"/>
    </source>
</evidence>
<organism evidence="11 12">
    <name type="scientific">Gnomoniopsis smithogilvyi</name>
    <dbReference type="NCBI Taxonomy" id="1191159"/>
    <lineage>
        <taxon>Eukaryota</taxon>
        <taxon>Fungi</taxon>
        <taxon>Dikarya</taxon>
        <taxon>Ascomycota</taxon>
        <taxon>Pezizomycotina</taxon>
        <taxon>Sordariomycetes</taxon>
        <taxon>Sordariomycetidae</taxon>
        <taxon>Diaporthales</taxon>
        <taxon>Gnomoniaceae</taxon>
        <taxon>Gnomoniopsis</taxon>
    </lineage>
</organism>
<comment type="caution">
    <text evidence="11">The sequence shown here is derived from an EMBL/GenBank/DDBJ whole genome shotgun (WGS) entry which is preliminary data.</text>
</comment>
<name>A0A9W8YMK4_9PEZI</name>
<evidence type="ECO:0000256" key="6">
    <source>
        <dbReference type="ARBA" id="ARBA00023136"/>
    </source>
</evidence>
<feature type="transmembrane region" description="Helical" evidence="10">
    <location>
        <begin position="59"/>
        <end position="78"/>
    </location>
</feature>
<dbReference type="Proteomes" id="UP001140453">
    <property type="component" value="Unassembled WGS sequence"/>
</dbReference>
<dbReference type="EMBL" id="JAPEVB010000006">
    <property type="protein sequence ID" value="KAJ4386242.1"/>
    <property type="molecule type" value="Genomic_DNA"/>
</dbReference>
<dbReference type="InterPro" id="IPR021765">
    <property type="entry name" value="UstYa-like"/>
</dbReference>
<keyword evidence="2 10" id="KW-0812">Transmembrane</keyword>